<name>A0ABD1QIV1_9LAMI</name>
<sequence>MAIKRSRRERTPSSSSKEGAPQVTRIDRYPILIGKNVDLASFTFDAHSFHIEDLFVDFSYIMLHHMDLVLSGTRAKTLSYEMILTKVFKHFEVSFRDLVILLPKATDTINTLTLKRMEIFKEGGRWVVKFKGFDDESEPSTLPFEDGKEMDEDEDDPLPRPRSHKPSSSTFDFTFTKDHYNNFNGWIDSLTSTVEGLHHTIEGLRNTMGTLQVSVDGMTTLLQALQSRLDAVLSPHLLPKN</sequence>
<feature type="region of interest" description="Disordered" evidence="1">
    <location>
        <begin position="1"/>
        <end position="21"/>
    </location>
</feature>
<comment type="caution">
    <text evidence="2">The sequence shown here is derived from an EMBL/GenBank/DDBJ whole genome shotgun (WGS) entry which is preliminary data.</text>
</comment>
<organism evidence="2 3">
    <name type="scientific">Abeliophyllum distichum</name>
    <dbReference type="NCBI Taxonomy" id="126358"/>
    <lineage>
        <taxon>Eukaryota</taxon>
        <taxon>Viridiplantae</taxon>
        <taxon>Streptophyta</taxon>
        <taxon>Embryophyta</taxon>
        <taxon>Tracheophyta</taxon>
        <taxon>Spermatophyta</taxon>
        <taxon>Magnoliopsida</taxon>
        <taxon>eudicotyledons</taxon>
        <taxon>Gunneridae</taxon>
        <taxon>Pentapetalae</taxon>
        <taxon>asterids</taxon>
        <taxon>lamiids</taxon>
        <taxon>Lamiales</taxon>
        <taxon>Oleaceae</taxon>
        <taxon>Forsythieae</taxon>
        <taxon>Abeliophyllum</taxon>
    </lineage>
</organism>
<reference evidence="3" key="1">
    <citation type="submission" date="2024-07" db="EMBL/GenBank/DDBJ databases">
        <title>Two chromosome-level genome assemblies of Korean endemic species Abeliophyllum distichum and Forsythia ovata (Oleaceae).</title>
        <authorList>
            <person name="Jang H."/>
        </authorList>
    </citation>
    <scope>NUCLEOTIDE SEQUENCE [LARGE SCALE GENOMIC DNA]</scope>
</reference>
<dbReference type="AlphaFoldDB" id="A0ABD1QIV1"/>
<evidence type="ECO:0000313" key="2">
    <source>
        <dbReference type="EMBL" id="KAL2474746.1"/>
    </source>
</evidence>
<evidence type="ECO:0000313" key="3">
    <source>
        <dbReference type="Proteomes" id="UP001604336"/>
    </source>
</evidence>
<keyword evidence="3" id="KW-1185">Reference proteome</keyword>
<accession>A0ABD1QIV1</accession>
<evidence type="ECO:0000256" key="1">
    <source>
        <dbReference type="SAM" id="MobiDB-lite"/>
    </source>
</evidence>
<feature type="region of interest" description="Disordered" evidence="1">
    <location>
        <begin position="136"/>
        <end position="169"/>
    </location>
</feature>
<protein>
    <submittedName>
        <fullName evidence="2">Uncharacterized protein</fullName>
    </submittedName>
</protein>
<proteinExistence type="predicted"/>
<dbReference type="Proteomes" id="UP001604336">
    <property type="component" value="Unassembled WGS sequence"/>
</dbReference>
<dbReference type="EMBL" id="JBFOLK010000011">
    <property type="protein sequence ID" value="KAL2474746.1"/>
    <property type="molecule type" value="Genomic_DNA"/>
</dbReference>
<gene>
    <name evidence="2" type="ORF">Adt_35482</name>
</gene>